<accession>A0ABQ4FMM8</accession>
<protein>
    <submittedName>
        <fullName evidence="1">Uncharacterized protein</fullName>
    </submittedName>
</protein>
<reference evidence="1 2" key="1">
    <citation type="submission" date="2021-01" db="EMBL/GenBank/DDBJ databases">
        <title>Whole genome shotgun sequence of Microbispora amethystogenes NBRC 101907.</title>
        <authorList>
            <person name="Komaki H."/>
            <person name="Tamura T."/>
        </authorList>
    </citation>
    <scope>NUCLEOTIDE SEQUENCE [LARGE SCALE GENOMIC DNA]</scope>
    <source>
        <strain evidence="1 2">NBRC 101907</strain>
    </source>
</reference>
<gene>
    <name evidence="1" type="ORF">Mam01_62300</name>
</gene>
<comment type="caution">
    <text evidence="1">The sequence shown here is derived from an EMBL/GenBank/DDBJ whole genome shotgun (WGS) entry which is preliminary data.</text>
</comment>
<name>A0ABQ4FMM8_9ACTN</name>
<dbReference type="EMBL" id="BOOB01000054">
    <property type="protein sequence ID" value="GIH36066.1"/>
    <property type="molecule type" value="Genomic_DNA"/>
</dbReference>
<proteinExistence type="predicted"/>
<evidence type="ECO:0000313" key="1">
    <source>
        <dbReference type="EMBL" id="GIH36066.1"/>
    </source>
</evidence>
<organism evidence="1 2">
    <name type="scientific">Microbispora amethystogenes</name>
    <dbReference type="NCBI Taxonomy" id="1427754"/>
    <lineage>
        <taxon>Bacteria</taxon>
        <taxon>Bacillati</taxon>
        <taxon>Actinomycetota</taxon>
        <taxon>Actinomycetes</taxon>
        <taxon>Streptosporangiales</taxon>
        <taxon>Streptosporangiaceae</taxon>
        <taxon>Microbispora</taxon>
    </lineage>
</organism>
<dbReference type="RefSeq" id="WP_204288726.1">
    <property type="nucleotide sequence ID" value="NZ_BAABEJ010000027.1"/>
</dbReference>
<dbReference type="Proteomes" id="UP000651728">
    <property type="component" value="Unassembled WGS sequence"/>
</dbReference>
<sequence length="55" mass="6119">MSTFLTGKVSSEINEFDTTARPLDDSELAAVTGGLPANYDWMHYDWRDAVIEALP</sequence>
<keyword evidence="2" id="KW-1185">Reference proteome</keyword>
<evidence type="ECO:0000313" key="2">
    <source>
        <dbReference type="Proteomes" id="UP000651728"/>
    </source>
</evidence>